<evidence type="ECO:0000256" key="1">
    <source>
        <dbReference type="ARBA" id="ARBA00023125"/>
    </source>
</evidence>
<keyword evidence="1 2" id="KW-0238">DNA-binding</keyword>
<dbReference type="STRING" id="667015.Bacsa_1060"/>
<keyword evidence="5" id="KW-1185">Reference proteome</keyword>
<sequence>MQSVKGTETKNLIREAAFRLFLTEDYETVSLKDIEKITKMTRGCTSYHYPTKKDLLVDVINVYILDTQKNKHQSDSIYDMSLLEYINYYVENIAKTMDRLSQFVMPEAQINGTRAYMNLVLQAEKYYPGFHQMLNEIESQEIMQLKAILKRAQDKGEIRNTCNIELFAQQMRLVFLGKSYQDALKNGLNINALKEQLYFLYFLIKSK</sequence>
<dbReference type="RefSeq" id="WP_013617096.1">
    <property type="nucleotide sequence ID" value="NC_015164.1"/>
</dbReference>
<dbReference type="AlphaFoldDB" id="F0R4T4"/>
<dbReference type="InterPro" id="IPR001647">
    <property type="entry name" value="HTH_TetR"/>
</dbReference>
<evidence type="ECO:0000256" key="2">
    <source>
        <dbReference type="PROSITE-ProRule" id="PRU00335"/>
    </source>
</evidence>
<dbReference type="Pfam" id="PF00440">
    <property type="entry name" value="TetR_N"/>
    <property type="match status" value="1"/>
</dbReference>
<dbReference type="PROSITE" id="PS50977">
    <property type="entry name" value="HTH_TETR_2"/>
    <property type="match status" value="1"/>
</dbReference>
<dbReference type="GO" id="GO:0003677">
    <property type="term" value="F:DNA binding"/>
    <property type="evidence" value="ECO:0007669"/>
    <property type="project" value="UniProtKB-UniRule"/>
</dbReference>
<organism evidence="4 5">
    <name type="scientific">Phocaeicola salanitronis (strain DSM 18170 / JCM 13657 / CCUG 60908 / BL78)</name>
    <name type="common">Bacteroides salanitronis</name>
    <dbReference type="NCBI Taxonomy" id="667015"/>
    <lineage>
        <taxon>Bacteria</taxon>
        <taxon>Pseudomonadati</taxon>
        <taxon>Bacteroidota</taxon>
        <taxon>Bacteroidia</taxon>
        <taxon>Bacteroidales</taxon>
        <taxon>Bacteroidaceae</taxon>
        <taxon>Phocaeicola</taxon>
    </lineage>
</organism>
<evidence type="ECO:0000259" key="3">
    <source>
        <dbReference type="PROSITE" id="PS50977"/>
    </source>
</evidence>
<reference evidence="4 5" key="1">
    <citation type="journal article" date="2011" name="Stand. Genomic Sci.">
        <title>Complete genome sequence of Bacteroides salanitronis type strain (BL78).</title>
        <authorList>
            <person name="Gronow S."/>
            <person name="Held B."/>
            <person name="Lucas S."/>
            <person name="Lapidus A."/>
            <person name="Del Rio T.G."/>
            <person name="Nolan M."/>
            <person name="Tice H."/>
            <person name="Deshpande S."/>
            <person name="Cheng J.F."/>
            <person name="Pitluck S."/>
            <person name="Liolios K."/>
            <person name="Pagani I."/>
            <person name="Ivanova N."/>
            <person name="Mavromatis K."/>
            <person name="Pati A."/>
            <person name="Tapia R."/>
            <person name="Han C."/>
            <person name="Goodwin L."/>
            <person name="Chen A."/>
            <person name="Palaniappan K."/>
            <person name="Land M."/>
            <person name="Hauser L."/>
            <person name="Chang Y.J."/>
            <person name="Jeffries C.D."/>
            <person name="Brambilla E.M."/>
            <person name="Rohde M."/>
            <person name="Goker M."/>
            <person name="Detter J.C."/>
            <person name="Woyke T."/>
            <person name="Bristow J."/>
            <person name="Markowitz V."/>
            <person name="Hugenholtz P."/>
            <person name="Kyrpides N.C."/>
            <person name="Klenk H.P."/>
            <person name="Eisen J.A."/>
        </authorList>
    </citation>
    <scope>NUCLEOTIDE SEQUENCE [LARGE SCALE GENOMIC DNA]</scope>
    <source>
        <strain evidence="4 5">DSM 18170</strain>
    </source>
</reference>
<dbReference type="SUPFAM" id="SSF46689">
    <property type="entry name" value="Homeodomain-like"/>
    <property type="match status" value="1"/>
</dbReference>
<accession>F0R4T4</accession>
<dbReference type="HOGENOM" id="CLU_069356_28_6_10"/>
<proteinExistence type="predicted"/>
<gene>
    <name evidence="4" type="ordered locus">Bacsa_1060</name>
</gene>
<dbReference type="SUPFAM" id="SSF48498">
    <property type="entry name" value="Tetracyclin repressor-like, C-terminal domain"/>
    <property type="match status" value="1"/>
</dbReference>
<dbReference type="eggNOG" id="COG1309">
    <property type="taxonomic scope" value="Bacteria"/>
</dbReference>
<feature type="domain" description="HTH tetR-type" evidence="3">
    <location>
        <begin position="7"/>
        <end position="67"/>
    </location>
</feature>
<feature type="DNA-binding region" description="H-T-H motif" evidence="2">
    <location>
        <begin position="30"/>
        <end position="49"/>
    </location>
</feature>
<dbReference type="Proteomes" id="UP000007486">
    <property type="component" value="Chromosome"/>
</dbReference>
<dbReference type="OrthoDB" id="1092847at2"/>
<evidence type="ECO:0000313" key="4">
    <source>
        <dbReference type="EMBL" id="ADY35648.1"/>
    </source>
</evidence>
<protein>
    <submittedName>
        <fullName evidence="4">Regulatory protein TetR</fullName>
    </submittedName>
</protein>
<evidence type="ECO:0000313" key="5">
    <source>
        <dbReference type="Proteomes" id="UP000007486"/>
    </source>
</evidence>
<name>F0R4T4_PHOSB</name>
<dbReference type="InterPro" id="IPR009057">
    <property type="entry name" value="Homeodomain-like_sf"/>
</dbReference>
<dbReference type="Gene3D" id="1.10.357.10">
    <property type="entry name" value="Tetracycline Repressor, domain 2"/>
    <property type="match status" value="1"/>
</dbReference>
<dbReference type="InterPro" id="IPR036271">
    <property type="entry name" value="Tet_transcr_reg_TetR-rel_C_sf"/>
</dbReference>
<dbReference type="EMBL" id="CP002530">
    <property type="protein sequence ID" value="ADY35648.1"/>
    <property type="molecule type" value="Genomic_DNA"/>
</dbReference>
<dbReference type="KEGG" id="bsa:Bacsa_1060"/>